<reference evidence="2 3" key="1">
    <citation type="submission" date="2018-12" db="EMBL/GenBank/DDBJ databases">
        <authorList>
            <consortium name="Pathogen Informatics"/>
        </authorList>
    </citation>
    <scope>NUCLEOTIDE SEQUENCE [LARGE SCALE GENOMIC DNA]</scope>
    <source>
        <strain evidence="2 3">NCTC129</strain>
    </source>
</reference>
<sequence length="48" mass="5504">MARHPHHDHVGDRTLAGDFGRADDFRRTPDLTDNFRYAQVAVKALLRS</sequence>
<organism evidence="2 3">
    <name type="scientific">Salmonella enterica I</name>
    <dbReference type="NCBI Taxonomy" id="59201"/>
    <lineage>
        <taxon>Bacteria</taxon>
        <taxon>Pseudomonadati</taxon>
        <taxon>Pseudomonadota</taxon>
        <taxon>Gammaproteobacteria</taxon>
        <taxon>Enterobacterales</taxon>
        <taxon>Enterobacteriaceae</taxon>
        <taxon>Salmonella</taxon>
    </lineage>
</organism>
<accession>A0A447N6D6</accession>
<evidence type="ECO:0000313" key="3">
    <source>
        <dbReference type="Proteomes" id="UP000282086"/>
    </source>
</evidence>
<dbReference type="Proteomes" id="UP000282086">
    <property type="component" value="Chromosome"/>
</dbReference>
<feature type="region of interest" description="Disordered" evidence="1">
    <location>
        <begin position="1"/>
        <end position="20"/>
    </location>
</feature>
<proteinExistence type="predicted"/>
<evidence type="ECO:0000313" key="2">
    <source>
        <dbReference type="EMBL" id="VDZ98858.1"/>
    </source>
</evidence>
<dbReference type="AlphaFoldDB" id="A0A447N6D6"/>
<protein>
    <submittedName>
        <fullName evidence="2">Uncharacterized protein</fullName>
    </submittedName>
</protein>
<gene>
    <name evidence="2" type="ORF">NCTC129_05152</name>
</gene>
<dbReference type="EMBL" id="LR134140">
    <property type="protein sequence ID" value="VDZ98858.1"/>
    <property type="molecule type" value="Genomic_DNA"/>
</dbReference>
<evidence type="ECO:0000256" key="1">
    <source>
        <dbReference type="SAM" id="MobiDB-lite"/>
    </source>
</evidence>
<name>A0A447N6D6_SALET</name>